<dbReference type="InterPro" id="IPR036390">
    <property type="entry name" value="WH_DNA-bd_sf"/>
</dbReference>
<reference evidence="6 7" key="1">
    <citation type="submission" date="2021-12" db="EMBL/GenBank/DDBJ databases">
        <title>Discovery of the Pendulisporaceae a myxobacterial family with distinct sporulation behavior and unique specialized metabolism.</title>
        <authorList>
            <person name="Garcia R."/>
            <person name="Popoff A."/>
            <person name="Bader C.D."/>
            <person name="Loehr J."/>
            <person name="Walesch S."/>
            <person name="Walt C."/>
            <person name="Boldt J."/>
            <person name="Bunk B."/>
            <person name="Haeckl F.J.F.P.J."/>
            <person name="Gunesch A.P."/>
            <person name="Birkelbach J."/>
            <person name="Nuebel U."/>
            <person name="Pietschmann T."/>
            <person name="Bach T."/>
            <person name="Mueller R."/>
        </authorList>
    </citation>
    <scope>NUCLEOTIDE SEQUENCE [LARGE SCALE GENOMIC DNA]</scope>
    <source>
        <strain evidence="6 7">MSr11954</strain>
    </source>
</reference>
<dbReference type="PROSITE" id="PS50931">
    <property type="entry name" value="HTH_LYSR"/>
    <property type="match status" value="1"/>
</dbReference>
<dbReference type="InterPro" id="IPR058163">
    <property type="entry name" value="LysR-type_TF_proteobact-type"/>
</dbReference>
<evidence type="ECO:0000256" key="4">
    <source>
        <dbReference type="ARBA" id="ARBA00023163"/>
    </source>
</evidence>
<feature type="domain" description="HTH lysR-type" evidence="5">
    <location>
        <begin position="1"/>
        <end position="40"/>
    </location>
</feature>
<dbReference type="PANTHER" id="PTHR30537:SF74">
    <property type="entry name" value="HTH-TYPE TRANSCRIPTIONAL REGULATOR TRPI"/>
    <property type="match status" value="1"/>
</dbReference>
<evidence type="ECO:0000256" key="3">
    <source>
        <dbReference type="ARBA" id="ARBA00023125"/>
    </source>
</evidence>
<dbReference type="PANTHER" id="PTHR30537">
    <property type="entry name" value="HTH-TYPE TRANSCRIPTIONAL REGULATOR"/>
    <property type="match status" value="1"/>
</dbReference>
<name>A0ABZ2LPQ2_9BACT</name>
<evidence type="ECO:0000313" key="6">
    <source>
        <dbReference type="EMBL" id="WXB11746.1"/>
    </source>
</evidence>
<evidence type="ECO:0000256" key="2">
    <source>
        <dbReference type="ARBA" id="ARBA00023015"/>
    </source>
</evidence>
<dbReference type="SUPFAM" id="SSF46785">
    <property type="entry name" value="Winged helix' DNA-binding domain"/>
    <property type="match status" value="1"/>
</dbReference>
<proteinExistence type="inferred from homology"/>
<dbReference type="EMBL" id="CP089984">
    <property type="protein sequence ID" value="WXB11746.1"/>
    <property type="molecule type" value="Genomic_DNA"/>
</dbReference>
<comment type="similarity">
    <text evidence="1">Belongs to the LysR transcriptional regulatory family.</text>
</comment>
<dbReference type="InterPro" id="IPR036388">
    <property type="entry name" value="WH-like_DNA-bd_sf"/>
</dbReference>
<evidence type="ECO:0000259" key="5">
    <source>
        <dbReference type="PROSITE" id="PS50931"/>
    </source>
</evidence>
<evidence type="ECO:0000313" key="7">
    <source>
        <dbReference type="Proteomes" id="UP001370348"/>
    </source>
</evidence>
<dbReference type="InterPro" id="IPR005119">
    <property type="entry name" value="LysR_subst-bd"/>
</dbReference>
<keyword evidence="3" id="KW-0238">DNA-binding</keyword>
<organism evidence="6 7">
    <name type="scientific">Pendulispora albinea</name>
    <dbReference type="NCBI Taxonomy" id="2741071"/>
    <lineage>
        <taxon>Bacteria</taxon>
        <taxon>Pseudomonadati</taxon>
        <taxon>Myxococcota</taxon>
        <taxon>Myxococcia</taxon>
        <taxon>Myxococcales</taxon>
        <taxon>Sorangiineae</taxon>
        <taxon>Pendulisporaceae</taxon>
        <taxon>Pendulispora</taxon>
    </lineage>
</organism>
<dbReference type="Gene3D" id="3.40.190.10">
    <property type="entry name" value="Periplasmic binding protein-like II"/>
    <property type="match status" value="2"/>
</dbReference>
<keyword evidence="2" id="KW-0805">Transcription regulation</keyword>
<keyword evidence="7" id="KW-1185">Reference proteome</keyword>
<evidence type="ECO:0000256" key="1">
    <source>
        <dbReference type="ARBA" id="ARBA00009437"/>
    </source>
</evidence>
<dbReference type="SUPFAM" id="SSF53850">
    <property type="entry name" value="Periplasmic binding protein-like II"/>
    <property type="match status" value="1"/>
</dbReference>
<accession>A0ABZ2LPQ2</accession>
<dbReference type="Pfam" id="PF00126">
    <property type="entry name" value="HTH_1"/>
    <property type="match status" value="1"/>
</dbReference>
<dbReference type="Proteomes" id="UP001370348">
    <property type="component" value="Chromosome"/>
</dbReference>
<gene>
    <name evidence="6" type="ORF">LZC94_28295</name>
</gene>
<sequence>MRAAKELNLTDGAVSRAVREMEAEVGFPLFQRGNRSIVPTHVARTLAEDVRSVLDRLASALAQARRTSGPGRPITLSCEPTFLIRWLIPRLADLQEVVGPARELRLVSAGGAVSFARDGIDLAIRRADFEMAGDVLAKPFLDEHVGPVCRSDLAPRLLGSGAIEGVLLHTATRPHAWANWSRLTGTELRPAREIRFEHFYLSLQAAVAGAGVAIGPIALVSDDLANGALLAPRGFVADGSQYVLMTAREGYDRACFDTVLDWLRTRGNELTTIPG</sequence>
<dbReference type="InterPro" id="IPR000847">
    <property type="entry name" value="LysR_HTH_N"/>
</dbReference>
<keyword evidence="4" id="KW-0804">Transcription</keyword>
<protein>
    <submittedName>
        <fullName evidence="6">LysR family transcriptional regulator</fullName>
    </submittedName>
</protein>
<dbReference type="Pfam" id="PF03466">
    <property type="entry name" value="LysR_substrate"/>
    <property type="match status" value="1"/>
</dbReference>
<dbReference type="Gene3D" id="1.10.10.10">
    <property type="entry name" value="Winged helix-like DNA-binding domain superfamily/Winged helix DNA-binding domain"/>
    <property type="match status" value="1"/>
</dbReference>